<feature type="transmembrane region" description="Helical" evidence="8">
    <location>
        <begin position="387"/>
        <end position="405"/>
    </location>
</feature>
<evidence type="ECO:0000256" key="4">
    <source>
        <dbReference type="ARBA" id="ARBA00022475"/>
    </source>
</evidence>
<dbReference type="Proteomes" id="UP000466517">
    <property type="component" value="Chromosome"/>
</dbReference>
<name>A0A7I7XN27_9MYCO</name>
<keyword evidence="10" id="KW-1185">Reference proteome</keyword>
<dbReference type="EMBL" id="AP022610">
    <property type="protein sequence ID" value="BBZ30575.1"/>
    <property type="molecule type" value="Genomic_DNA"/>
</dbReference>
<keyword evidence="7 8" id="KW-0472">Membrane</keyword>
<evidence type="ECO:0000313" key="10">
    <source>
        <dbReference type="Proteomes" id="UP000466517"/>
    </source>
</evidence>
<feature type="transmembrane region" description="Helical" evidence="8">
    <location>
        <begin position="180"/>
        <end position="206"/>
    </location>
</feature>
<comment type="subcellular location">
    <subcellularLocation>
        <location evidence="2">Cell membrane</location>
        <topology evidence="2">Multi-pass membrane protein</topology>
    </subcellularLocation>
</comment>
<dbReference type="InterPro" id="IPR002293">
    <property type="entry name" value="AA/rel_permease1"/>
</dbReference>
<dbReference type="Gene3D" id="1.20.1740.10">
    <property type="entry name" value="Amino acid/polyamine transporter I"/>
    <property type="match status" value="1"/>
</dbReference>
<keyword evidence="5 8" id="KW-0812">Transmembrane</keyword>
<protein>
    <submittedName>
        <fullName evidence="9">Putrescine importer</fullName>
    </submittedName>
</protein>
<dbReference type="PIRSF" id="PIRSF006060">
    <property type="entry name" value="AA_transporter"/>
    <property type="match status" value="1"/>
</dbReference>
<feature type="transmembrane region" description="Helical" evidence="8">
    <location>
        <begin position="141"/>
        <end position="160"/>
    </location>
</feature>
<reference evidence="9 10" key="1">
    <citation type="journal article" date="2019" name="Emerg. Microbes Infect.">
        <title>Comprehensive subspecies identification of 175 nontuberculous mycobacteria species based on 7547 genomic profiles.</title>
        <authorList>
            <person name="Matsumoto Y."/>
            <person name="Kinjo T."/>
            <person name="Motooka D."/>
            <person name="Nabeya D."/>
            <person name="Jung N."/>
            <person name="Uechi K."/>
            <person name="Horii T."/>
            <person name="Iida T."/>
            <person name="Fujita J."/>
            <person name="Nakamura S."/>
        </authorList>
    </citation>
    <scope>NUCLEOTIDE SEQUENCE [LARGE SCALE GENOMIC DNA]</scope>
    <source>
        <strain evidence="9 10">JCM 13574</strain>
    </source>
</reference>
<feature type="transmembrane region" description="Helical" evidence="8">
    <location>
        <begin position="351"/>
        <end position="375"/>
    </location>
</feature>
<evidence type="ECO:0000256" key="3">
    <source>
        <dbReference type="ARBA" id="ARBA00009523"/>
    </source>
</evidence>
<evidence type="ECO:0000256" key="8">
    <source>
        <dbReference type="SAM" id="Phobius"/>
    </source>
</evidence>
<dbReference type="GO" id="GO:0022857">
    <property type="term" value="F:transmembrane transporter activity"/>
    <property type="evidence" value="ECO:0007669"/>
    <property type="project" value="InterPro"/>
</dbReference>
<accession>A0A7I7XN27</accession>
<dbReference type="PANTHER" id="PTHR42770:SF7">
    <property type="entry name" value="MEMBRANE PROTEIN"/>
    <property type="match status" value="1"/>
</dbReference>
<dbReference type="AlphaFoldDB" id="A0A7I7XN27"/>
<feature type="transmembrane region" description="Helical" evidence="8">
    <location>
        <begin position="69"/>
        <end position="97"/>
    </location>
</feature>
<dbReference type="KEGG" id="mmag:MMAD_48700"/>
<evidence type="ECO:0000256" key="1">
    <source>
        <dbReference type="ARBA" id="ARBA00002249"/>
    </source>
</evidence>
<evidence type="ECO:0000256" key="5">
    <source>
        <dbReference type="ARBA" id="ARBA00022692"/>
    </source>
</evidence>
<dbReference type="GO" id="GO:0005886">
    <property type="term" value="C:plasma membrane"/>
    <property type="evidence" value="ECO:0007669"/>
    <property type="project" value="UniProtKB-SubCell"/>
</dbReference>
<keyword evidence="6 8" id="KW-1133">Transmembrane helix</keyword>
<keyword evidence="4" id="KW-1003">Cell membrane</keyword>
<organism evidence="9 10">
    <name type="scientific">Mycolicibacterium madagascariense</name>
    <dbReference type="NCBI Taxonomy" id="212765"/>
    <lineage>
        <taxon>Bacteria</taxon>
        <taxon>Bacillati</taxon>
        <taxon>Actinomycetota</taxon>
        <taxon>Actinomycetes</taxon>
        <taxon>Mycobacteriales</taxon>
        <taxon>Mycobacteriaceae</taxon>
        <taxon>Mycolicibacterium</taxon>
    </lineage>
</organism>
<gene>
    <name evidence="9" type="ORF">MMAD_48700</name>
</gene>
<evidence type="ECO:0000256" key="6">
    <source>
        <dbReference type="ARBA" id="ARBA00022989"/>
    </source>
</evidence>
<feature type="transmembrane region" description="Helical" evidence="8">
    <location>
        <begin position="417"/>
        <end position="441"/>
    </location>
</feature>
<feature type="transmembrane region" description="Helical" evidence="8">
    <location>
        <begin position="218"/>
        <end position="236"/>
    </location>
</feature>
<feature type="transmembrane region" description="Helical" evidence="8">
    <location>
        <begin position="109"/>
        <end position="129"/>
    </location>
</feature>
<dbReference type="InterPro" id="IPR050367">
    <property type="entry name" value="APC_superfamily"/>
</dbReference>
<feature type="transmembrane region" description="Helical" evidence="8">
    <location>
        <begin position="275"/>
        <end position="295"/>
    </location>
</feature>
<proteinExistence type="inferred from homology"/>
<feature type="transmembrane region" description="Helical" evidence="8">
    <location>
        <begin position="26"/>
        <end position="48"/>
    </location>
</feature>
<dbReference type="Pfam" id="PF13520">
    <property type="entry name" value="AA_permease_2"/>
    <property type="match status" value="1"/>
</dbReference>
<sequence length="477" mass="50235">MGAVIMSPASGLYFNFAPTSMAAGNVVPLIFLIAMLVTLPTALSYASMSRSLPSSGSAYTWMRRAVGPVWGVYTGWILNGFYLLAQVVLPGIGALYFNAILAQIGVPTGFLTWVVGVLLMAAIVVAVNYRGIDVSVKSTLIFMLVESIVVLALMITIFVVKGSAGQFGLSDAAHTFTPGAATGGTAAIFVALIFGIQGNVGFDAIAGMAEETHSPRKYIPIATIVGVVAVGTYWMVTGVGFVAALSPTEVADVVNGGGTTASAIAQRYWGGAGDLVISVIAFTSILAIFVSQNVASSRALYAMGRQGVAPRWLGVVDAKARVPRHAMTLGLVVTVVVTVLLGALLGTSNQYNWSATFASSLALLTYLAVNVSNIVFHLRHRRARFHVVMNGVVPVIGILVVGFVVEKSYLGSLWQSGWTYGGSVQVAVVVWLMLGGAWLLYLRLRHPEVLAADADVATAAENDEQRDVAFEPSDLPR</sequence>
<feature type="transmembrane region" description="Helical" evidence="8">
    <location>
        <begin position="326"/>
        <end position="345"/>
    </location>
</feature>
<evidence type="ECO:0000256" key="2">
    <source>
        <dbReference type="ARBA" id="ARBA00004651"/>
    </source>
</evidence>
<dbReference type="PANTHER" id="PTHR42770">
    <property type="entry name" value="AMINO ACID TRANSPORTER-RELATED"/>
    <property type="match status" value="1"/>
</dbReference>
<comment type="similarity">
    <text evidence="3">Belongs to the amino acid-polyamine-organocation (APC) superfamily.</text>
</comment>
<evidence type="ECO:0000313" key="9">
    <source>
        <dbReference type="EMBL" id="BBZ30575.1"/>
    </source>
</evidence>
<evidence type="ECO:0000256" key="7">
    <source>
        <dbReference type="ARBA" id="ARBA00023136"/>
    </source>
</evidence>
<comment type="function">
    <text evidence="1">Probable amino-acid or metabolite transport protein.</text>
</comment>